<accession>A0AAU7P8W4</accession>
<feature type="transmembrane region" description="Helical" evidence="2">
    <location>
        <begin position="26"/>
        <end position="48"/>
    </location>
</feature>
<feature type="coiled-coil region" evidence="1">
    <location>
        <begin position="84"/>
        <end position="111"/>
    </location>
</feature>
<reference evidence="3" key="1">
    <citation type="submission" date="2024-02" db="EMBL/GenBank/DDBJ databases">
        <title>Complete genome sequence of Xanthomonas sp. 10-10.</title>
        <authorList>
            <person name="Biessy A."/>
            <person name="Ciotola M."/>
            <person name="Cadieux M."/>
            <person name="Soufiane B."/>
            <person name="Laforest M."/>
            <person name="Filion M."/>
        </authorList>
    </citation>
    <scope>NUCLEOTIDE SEQUENCE</scope>
    <source>
        <strain evidence="3">10-10</strain>
    </source>
</reference>
<evidence type="ECO:0000313" key="3">
    <source>
        <dbReference type="EMBL" id="XBS38166.1"/>
    </source>
</evidence>
<evidence type="ECO:0000256" key="1">
    <source>
        <dbReference type="SAM" id="Coils"/>
    </source>
</evidence>
<evidence type="ECO:0000256" key="2">
    <source>
        <dbReference type="SAM" id="Phobius"/>
    </source>
</evidence>
<keyword evidence="1" id="KW-0175">Coiled coil</keyword>
<organism evidence="3">
    <name type="scientific">Xanthomonas sp. 10-10</name>
    <dbReference type="NCBI Taxonomy" id="3115848"/>
    <lineage>
        <taxon>Bacteria</taxon>
        <taxon>Pseudomonadati</taxon>
        <taxon>Pseudomonadota</taxon>
        <taxon>Gammaproteobacteria</taxon>
        <taxon>Lysobacterales</taxon>
        <taxon>Lysobacteraceae</taxon>
        <taxon>Xanthomonas</taxon>
    </lineage>
</organism>
<protein>
    <submittedName>
        <fullName evidence="3">Phage abortive infection protein</fullName>
    </submittedName>
</protein>
<dbReference type="Pfam" id="PF16872">
    <property type="entry name" value="putAbiC"/>
    <property type="match status" value="1"/>
</dbReference>
<keyword evidence="2" id="KW-0472">Membrane</keyword>
<keyword evidence="2" id="KW-1133">Transmembrane helix</keyword>
<sequence length="279" mass="32305">MKIVAKAYKAFISLLSPRRQGSYRHLFYLFCSAILVLLVVLGIGLFRIRDLTPNEWGDFFGGVANPILTFLTFTGLLITIILQQTELRETRKELKRSADALSAQNESRKKQNFEATFFQMLSIHNSIVNSIDLLNDKGDRNQGRDCFSVFYTRFNKIFRAREARYNESKLAKKPLSAAYTEFWNTHQSELGHYYRYLYSIVRFIKDEGQEGGPYIRLIRAQLSDQELLLLFYNCISENGGNFTPLVVEFSLLDNMPRMKALDRSHLNLIAPRAFDRNAL</sequence>
<feature type="transmembrane region" description="Helical" evidence="2">
    <location>
        <begin position="60"/>
        <end position="82"/>
    </location>
</feature>
<dbReference type="RefSeq" id="WP_349656626.1">
    <property type="nucleotide sequence ID" value="NZ_CP144460.1"/>
</dbReference>
<dbReference type="AlphaFoldDB" id="A0AAU7P8W4"/>
<name>A0AAU7P8W4_9XANT</name>
<dbReference type="EMBL" id="CP144460">
    <property type="protein sequence ID" value="XBS38166.1"/>
    <property type="molecule type" value="Genomic_DNA"/>
</dbReference>
<dbReference type="InterPro" id="IPR031709">
    <property type="entry name" value="PutAbiC"/>
</dbReference>
<gene>
    <name evidence="3" type="ORF">VZ068_01080</name>
</gene>
<proteinExistence type="predicted"/>
<keyword evidence="2" id="KW-0812">Transmembrane</keyword>